<keyword evidence="3" id="KW-1185">Reference proteome</keyword>
<dbReference type="EMBL" id="JTJC03000005">
    <property type="protein sequence ID" value="NHC36503.1"/>
    <property type="molecule type" value="Genomic_DNA"/>
</dbReference>
<feature type="transmembrane region" description="Helical" evidence="1">
    <location>
        <begin position="12"/>
        <end position="36"/>
    </location>
</feature>
<evidence type="ECO:0000256" key="1">
    <source>
        <dbReference type="SAM" id="Phobius"/>
    </source>
</evidence>
<evidence type="ECO:0000313" key="2">
    <source>
        <dbReference type="EMBL" id="NHC36503.1"/>
    </source>
</evidence>
<accession>A0A9X5E7W4</accession>
<evidence type="ECO:0000313" key="3">
    <source>
        <dbReference type="Proteomes" id="UP000031532"/>
    </source>
</evidence>
<dbReference type="OrthoDB" id="488264at2"/>
<keyword evidence="1" id="KW-1133">Transmembrane helix</keyword>
<dbReference type="Proteomes" id="UP000031532">
    <property type="component" value="Unassembled WGS sequence"/>
</dbReference>
<protein>
    <submittedName>
        <fullName evidence="2">Uncharacterized protein</fullName>
    </submittedName>
</protein>
<feature type="transmembrane region" description="Helical" evidence="1">
    <location>
        <begin position="65"/>
        <end position="89"/>
    </location>
</feature>
<proteinExistence type="predicted"/>
<comment type="caution">
    <text evidence="2">The sequence shown here is derived from an EMBL/GenBank/DDBJ whole genome shotgun (WGS) entry which is preliminary data.</text>
</comment>
<keyword evidence="1" id="KW-0472">Membrane</keyword>
<dbReference type="AlphaFoldDB" id="A0A9X5E7W4"/>
<organism evidence="2 3">
    <name type="scientific">Scytonema millei VB511283</name>
    <dbReference type="NCBI Taxonomy" id="1245923"/>
    <lineage>
        <taxon>Bacteria</taxon>
        <taxon>Bacillati</taxon>
        <taxon>Cyanobacteriota</taxon>
        <taxon>Cyanophyceae</taxon>
        <taxon>Nostocales</taxon>
        <taxon>Scytonemataceae</taxon>
        <taxon>Scytonema</taxon>
    </lineage>
</organism>
<name>A0A9X5E7W4_9CYAN</name>
<reference evidence="2 3" key="1">
    <citation type="journal article" date="2015" name="Genome Announc.">
        <title>Draft Genome Sequence of the Terrestrial Cyanobacterium Scytonema millei VB511283, Isolated from Eastern India.</title>
        <authorList>
            <person name="Sen D."/>
            <person name="Chandrababunaidu M.M."/>
            <person name="Singh D."/>
            <person name="Sanghi N."/>
            <person name="Ghorai A."/>
            <person name="Mishra G.P."/>
            <person name="Madduluri M."/>
            <person name="Adhikary S.P."/>
            <person name="Tripathy S."/>
        </authorList>
    </citation>
    <scope>NUCLEOTIDE SEQUENCE [LARGE SCALE GENOMIC DNA]</scope>
    <source>
        <strain evidence="2 3">VB511283</strain>
    </source>
</reference>
<keyword evidence="1" id="KW-0812">Transmembrane</keyword>
<gene>
    <name evidence="2" type="ORF">QH73_0017960</name>
</gene>
<sequence>MSILPNFLRSLLLTIILSFVVPTFLIGGGLASVSLLKFIPGLQGIGQAIASAMQQFLATFGSGSAWRGLCIIGMTCSLVGALFDTYAFYRYQNLRGD</sequence>